<organism evidence="2 3">
    <name type="scientific">Virgibacillus alimentarius</name>
    <dbReference type="NCBI Taxonomy" id="698769"/>
    <lineage>
        <taxon>Bacteria</taxon>
        <taxon>Bacillati</taxon>
        <taxon>Bacillota</taxon>
        <taxon>Bacilli</taxon>
        <taxon>Bacillales</taxon>
        <taxon>Bacillaceae</taxon>
        <taxon>Virgibacillus</taxon>
    </lineage>
</organism>
<feature type="transmembrane region" description="Helical" evidence="1">
    <location>
        <begin position="6"/>
        <end position="23"/>
    </location>
</feature>
<gene>
    <name evidence="2" type="ORF">J2Z81_000932</name>
</gene>
<keyword evidence="3" id="KW-1185">Reference proteome</keyword>
<keyword evidence="1" id="KW-0472">Membrane</keyword>
<evidence type="ECO:0000313" key="3">
    <source>
        <dbReference type="Proteomes" id="UP001519294"/>
    </source>
</evidence>
<dbReference type="InterPro" id="IPR004445">
    <property type="entry name" value="GltS"/>
</dbReference>
<feature type="transmembrane region" description="Helical" evidence="1">
    <location>
        <begin position="86"/>
        <end position="104"/>
    </location>
</feature>
<dbReference type="Proteomes" id="UP001519294">
    <property type="component" value="Unassembled WGS sequence"/>
</dbReference>
<reference evidence="2 3" key="1">
    <citation type="submission" date="2021-03" db="EMBL/GenBank/DDBJ databases">
        <title>Genomic Encyclopedia of Type Strains, Phase IV (KMG-IV): sequencing the most valuable type-strain genomes for metagenomic binning, comparative biology and taxonomic classification.</title>
        <authorList>
            <person name="Goeker M."/>
        </authorList>
    </citation>
    <scope>NUCLEOTIDE SEQUENCE [LARGE SCALE GENOMIC DNA]</scope>
    <source>
        <strain evidence="2 3">DSM 25790</strain>
    </source>
</reference>
<protein>
    <submittedName>
        <fullName evidence="2">ESS family glutamate:Na+ symporter</fullName>
    </submittedName>
</protein>
<feature type="transmembrane region" description="Helical" evidence="1">
    <location>
        <begin position="284"/>
        <end position="306"/>
    </location>
</feature>
<keyword evidence="1" id="KW-1133">Transmembrane helix</keyword>
<feature type="transmembrane region" description="Helical" evidence="1">
    <location>
        <begin position="180"/>
        <end position="204"/>
    </location>
</feature>
<sequence>MSPDQIGFALLYLGVFLLLGKWLRVRVKWLQNLFLPSSVIGGFLALLLGPQVLGKILGSFVSEDSFWTNGIVSENVIETWSTLPGLMINVVFATLFLGSTIPHVSKVWNLAGPQIAFGWTMGWGQYVVGVAIALLILSPVFGLPPMTGALIEIAFEGGHGTAAGMAGTFEKMGFAEGYDLAVGLATVGLLSGVIVGIVLINWAIRRNKTKVVDNVEGFSELKKQGIIEFENREPAAKMTVRPESIEPLSLHFALVGLAILVGYFILQLLILIEDVTWGAFTDSAFMTYIPLFPLAMIGGIIIQLIFKKIDKTEIMDRKMVNRIQGFALDVLIVSAMGTISLDIIGEYIVPFLLLAAAGIAWNVFGILILAPRIIPSYWFERAIGDFGQSMGVTATGLLLMRVVDPDNKSPALESFGYKQLVYEPLLGGGIVTALSVPLIFKFGALPFFIFSVAMCLLGLLAGLLYFGKKGRTGKRG</sequence>
<feature type="transmembrane region" description="Helical" evidence="1">
    <location>
        <begin position="446"/>
        <end position="466"/>
    </location>
</feature>
<evidence type="ECO:0000256" key="1">
    <source>
        <dbReference type="SAM" id="Phobius"/>
    </source>
</evidence>
<dbReference type="RefSeq" id="WP_029268385.1">
    <property type="nucleotide sequence ID" value="NZ_JAGIKX010000004.1"/>
</dbReference>
<evidence type="ECO:0000313" key="2">
    <source>
        <dbReference type="EMBL" id="MBP2256988.1"/>
    </source>
</evidence>
<name>A0ABS4S692_9BACI</name>
<dbReference type="PANTHER" id="PTHR36178:SF1">
    <property type="entry name" value="SODIUM_GLUTAMATE SYMPORTER"/>
    <property type="match status" value="1"/>
</dbReference>
<dbReference type="EMBL" id="JAGIKX010000004">
    <property type="protein sequence ID" value="MBP2256988.1"/>
    <property type="molecule type" value="Genomic_DNA"/>
</dbReference>
<keyword evidence="1" id="KW-0812">Transmembrane</keyword>
<comment type="caution">
    <text evidence="2">The sequence shown here is derived from an EMBL/GenBank/DDBJ whole genome shotgun (WGS) entry which is preliminary data.</text>
</comment>
<feature type="transmembrane region" description="Helical" evidence="1">
    <location>
        <begin position="326"/>
        <end position="345"/>
    </location>
</feature>
<feature type="transmembrane region" description="Helical" evidence="1">
    <location>
        <begin position="35"/>
        <end position="53"/>
    </location>
</feature>
<dbReference type="Pfam" id="PF03616">
    <property type="entry name" value="Glt_symporter"/>
    <property type="match status" value="1"/>
</dbReference>
<accession>A0ABS4S692</accession>
<feature type="transmembrane region" description="Helical" evidence="1">
    <location>
        <begin position="420"/>
        <end position="440"/>
    </location>
</feature>
<feature type="transmembrane region" description="Helical" evidence="1">
    <location>
        <begin position="248"/>
        <end position="272"/>
    </location>
</feature>
<proteinExistence type="predicted"/>
<feature type="transmembrane region" description="Helical" evidence="1">
    <location>
        <begin position="116"/>
        <end position="137"/>
    </location>
</feature>
<feature type="transmembrane region" description="Helical" evidence="1">
    <location>
        <begin position="351"/>
        <end position="370"/>
    </location>
</feature>
<dbReference type="PANTHER" id="PTHR36178">
    <property type="entry name" value="SLR0625 PROTEIN"/>
    <property type="match status" value="1"/>
</dbReference>